<organism evidence="1 2">
    <name type="scientific">Amycolatopsis rhabdoformis</name>
    <dbReference type="NCBI Taxonomy" id="1448059"/>
    <lineage>
        <taxon>Bacteria</taxon>
        <taxon>Bacillati</taxon>
        <taxon>Actinomycetota</taxon>
        <taxon>Actinomycetes</taxon>
        <taxon>Pseudonocardiales</taxon>
        <taxon>Pseudonocardiaceae</taxon>
        <taxon>Amycolatopsis</taxon>
    </lineage>
</organism>
<evidence type="ECO:0000313" key="1">
    <source>
        <dbReference type="EMBL" id="WSE27012.1"/>
    </source>
</evidence>
<protein>
    <submittedName>
        <fullName evidence="1">Uncharacterized protein</fullName>
    </submittedName>
</protein>
<reference evidence="1 2" key="1">
    <citation type="journal article" date="2015" name="Int. J. Syst. Evol. Microbiol.">
        <title>Amycolatopsis rhabdoformis sp. nov., an actinomycete isolated from a tropical forest soil.</title>
        <authorList>
            <person name="Souza W.R."/>
            <person name="Silva R.E."/>
            <person name="Goodfellow M."/>
            <person name="Busarakam K."/>
            <person name="Figueiro F.S."/>
            <person name="Ferreira D."/>
            <person name="Rodrigues-Filho E."/>
            <person name="Moraes L.A.B."/>
            <person name="Zucchi T.D."/>
        </authorList>
    </citation>
    <scope>NUCLEOTIDE SEQUENCE [LARGE SCALE GENOMIC DNA]</scope>
    <source>
        <strain evidence="1 2">NCIMB 14900</strain>
    </source>
</reference>
<sequence>MVAELEAALAEHLATPFPSPAVVRGRDYGSVCAVMIGADICGLSSRVAGGELLTDARWNYLAECEARLQDSLMEFPEAGRPYYAHLLRVAELAFQRMEQMAAQPSR</sequence>
<proteinExistence type="predicted"/>
<name>A0ABZ1HY02_9PSEU</name>
<evidence type="ECO:0000313" key="2">
    <source>
        <dbReference type="Proteomes" id="UP001330812"/>
    </source>
</evidence>
<gene>
    <name evidence="1" type="ORF">VSH64_29585</name>
</gene>
<dbReference type="EMBL" id="CP142149">
    <property type="protein sequence ID" value="WSE27012.1"/>
    <property type="molecule type" value="Genomic_DNA"/>
</dbReference>
<dbReference type="Proteomes" id="UP001330812">
    <property type="component" value="Chromosome"/>
</dbReference>
<accession>A0ABZ1HY02</accession>
<keyword evidence="2" id="KW-1185">Reference proteome</keyword>
<dbReference type="RefSeq" id="WP_326566011.1">
    <property type="nucleotide sequence ID" value="NZ_CP142149.1"/>
</dbReference>